<keyword evidence="2" id="KW-0560">Oxidoreductase</keyword>
<dbReference type="EMBL" id="JAAAML010000003">
    <property type="protein sequence ID" value="MCO6409703.1"/>
    <property type="molecule type" value="Genomic_DNA"/>
</dbReference>
<name>A0ABT1CUU1_9HYPH</name>
<accession>A0ABT1CUU1</accession>
<proteinExistence type="predicted"/>
<reference evidence="2 3" key="1">
    <citation type="submission" date="2020-01" db="EMBL/GenBank/DDBJ databases">
        <title>Genomes of bacteria type strains.</title>
        <authorList>
            <person name="Chen J."/>
            <person name="Zhu S."/>
            <person name="Yang J."/>
        </authorList>
    </citation>
    <scope>NUCLEOTIDE SEQUENCE [LARGE SCALE GENOMIC DNA]</scope>
    <source>
        <strain evidence="2 3">DSM 16655</strain>
    </source>
</reference>
<keyword evidence="3" id="KW-1185">Reference proteome</keyword>
<dbReference type="InterPro" id="IPR049574">
    <property type="entry name" value="CrtA-like"/>
</dbReference>
<keyword evidence="2" id="KW-0503">Monooxygenase</keyword>
<evidence type="ECO:0000313" key="2">
    <source>
        <dbReference type="EMBL" id="MCO6409703.1"/>
    </source>
</evidence>
<dbReference type="RefSeq" id="WP_252916505.1">
    <property type="nucleotide sequence ID" value="NZ_JAAAML010000003.1"/>
</dbReference>
<feature type="region of interest" description="Disordered" evidence="1">
    <location>
        <begin position="237"/>
        <end position="259"/>
    </location>
</feature>
<organism evidence="2 3">
    <name type="scientific">Hoeflea alexandrii</name>
    <dbReference type="NCBI Taxonomy" id="288436"/>
    <lineage>
        <taxon>Bacteria</taxon>
        <taxon>Pseudomonadati</taxon>
        <taxon>Pseudomonadota</taxon>
        <taxon>Alphaproteobacteria</taxon>
        <taxon>Hyphomicrobiales</taxon>
        <taxon>Rhizobiaceae</taxon>
        <taxon>Hoeflea</taxon>
    </lineage>
</organism>
<evidence type="ECO:0000313" key="3">
    <source>
        <dbReference type="Proteomes" id="UP001320715"/>
    </source>
</evidence>
<comment type="caution">
    <text evidence="2">The sequence shown here is derived from an EMBL/GenBank/DDBJ whole genome shotgun (WGS) entry which is preliminary data.</text>
</comment>
<evidence type="ECO:0000256" key="1">
    <source>
        <dbReference type="SAM" id="MobiDB-lite"/>
    </source>
</evidence>
<dbReference type="GO" id="GO:0004497">
    <property type="term" value="F:monooxygenase activity"/>
    <property type="evidence" value="ECO:0007669"/>
    <property type="project" value="UniProtKB-KW"/>
</dbReference>
<dbReference type="Proteomes" id="UP001320715">
    <property type="component" value="Unassembled WGS sequence"/>
</dbReference>
<gene>
    <name evidence="2" type="ORF">GTW23_16090</name>
</gene>
<dbReference type="CDD" id="cd21650">
    <property type="entry name" value="CrtA-like"/>
    <property type="match status" value="1"/>
</dbReference>
<feature type="compositionally biased region" description="Low complexity" evidence="1">
    <location>
        <begin position="246"/>
        <end position="259"/>
    </location>
</feature>
<sequence length="259" mass="29114">MTVVTFSLFGFATLRKRLWAFSQMGLAKPALRKIPDLRFFKLMGTGSGAGFSTRPNFSVYTLLAEWPSMEVARERIASAVGLEGHRQVADRMATLYLEPVASRGRWDGHRFEVAADARDQQLPLVALTRASIRPSKLFRFWSRVPAISETVEREDMRRFMIGTGEIPWLHQVTVSMWQSAEAMERFSRESATHGEAVRLAYQENWFSEYCFTRFNLLATQGDWQGLTDMSGLDRDLSGKAEDRTRSGAGAMAARSAAAG</sequence>
<protein>
    <submittedName>
        <fullName evidence="2">Spheroidene monooxygenase</fullName>
    </submittedName>
</protein>